<evidence type="ECO:0000256" key="3">
    <source>
        <dbReference type="ARBA" id="ARBA00022737"/>
    </source>
</evidence>
<dbReference type="AlphaFoldDB" id="A0A1D1UYS1"/>
<keyword evidence="3" id="KW-0677">Repeat</keyword>
<dbReference type="PANTHER" id="PTHR24373:SF397">
    <property type="entry name" value="IG-LIKE DOMAIN-CONTAINING PROTEIN"/>
    <property type="match status" value="1"/>
</dbReference>
<evidence type="ECO:0000256" key="1">
    <source>
        <dbReference type="ARBA" id="ARBA00022614"/>
    </source>
</evidence>
<gene>
    <name evidence="5" type="primary">RvY_06483-1</name>
    <name evidence="5" type="synonym">RvY_06483.1</name>
    <name evidence="5" type="ORF">RvY_06483</name>
</gene>
<evidence type="ECO:0008006" key="7">
    <source>
        <dbReference type="Google" id="ProtNLM"/>
    </source>
</evidence>
<evidence type="ECO:0000256" key="2">
    <source>
        <dbReference type="ARBA" id="ARBA00022729"/>
    </source>
</evidence>
<comment type="caution">
    <text evidence="5">The sequence shown here is derived from an EMBL/GenBank/DDBJ whole genome shotgun (WGS) entry which is preliminary data.</text>
</comment>
<name>A0A1D1UYS1_RAMVA</name>
<dbReference type="PROSITE" id="PS51450">
    <property type="entry name" value="LRR"/>
    <property type="match status" value="2"/>
</dbReference>
<reference evidence="5 6" key="1">
    <citation type="journal article" date="2016" name="Nat. Commun.">
        <title>Extremotolerant tardigrade genome and improved radiotolerance of human cultured cells by tardigrade-unique protein.</title>
        <authorList>
            <person name="Hashimoto T."/>
            <person name="Horikawa D.D."/>
            <person name="Saito Y."/>
            <person name="Kuwahara H."/>
            <person name="Kozuka-Hata H."/>
            <person name="Shin-I T."/>
            <person name="Minakuchi Y."/>
            <person name="Ohishi K."/>
            <person name="Motoyama A."/>
            <person name="Aizu T."/>
            <person name="Enomoto A."/>
            <person name="Kondo K."/>
            <person name="Tanaka S."/>
            <person name="Hara Y."/>
            <person name="Koshikawa S."/>
            <person name="Sagara H."/>
            <person name="Miura T."/>
            <person name="Yokobori S."/>
            <person name="Miyagawa K."/>
            <person name="Suzuki Y."/>
            <person name="Kubo T."/>
            <person name="Oyama M."/>
            <person name="Kohara Y."/>
            <person name="Fujiyama A."/>
            <person name="Arakawa K."/>
            <person name="Katayama T."/>
            <person name="Toyoda A."/>
            <person name="Kunieda T."/>
        </authorList>
    </citation>
    <scope>NUCLEOTIDE SEQUENCE [LARGE SCALE GENOMIC DNA]</scope>
    <source>
        <strain evidence="5 6">YOKOZUNA-1</strain>
    </source>
</reference>
<dbReference type="Pfam" id="PF13855">
    <property type="entry name" value="LRR_8"/>
    <property type="match status" value="3"/>
</dbReference>
<dbReference type="PANTHER" id="PTHR24373">
    <property type="entry name" value="SLIT RELATED LEUCINE-RICH REPEAT NEURONAL PROTEIN"/>
    <property type="match status" value="1"/>
</dbReference>
<keyword evidence="2 4" id="KW-0732">Signal</keyword>
<feature type="signal peptide" evidence="4">
    <location>
        <begin position="1"/>
        <end position="21"/>
    </location>
</feature>
<keyword evidence="6" id="KW-1185">Reference proteome</keyword>
<dbReference type="InterPro" id="IPR001611">
    <property type="entry name" value="Leu-rich_rpt"/>
</dbReference>
<evidence type="ECO:0000313" key="5">
    <source>
        <dbReference type="EMBL" id="GAU94764.1"/>
    </source>
</evidence>
<dbReference type="SUPFAM" id="SSF52058">
    <property type="entry name" value="L domain-like"/>
    <property type="match status" value="1"/>
</dbReference>
<sequence>MRRIRVWAIFLLAFKLLYVNCSTTCPLACLCHTLNGKKQVRCEAGGTTLSQKFISNSDRDIAVLFISGSKDNLNTFNLSTAIFQSTSFEEVHLSFSSLNYLPDSIFSPVSNTLRVLNLSSNNFQDIQKEVFLGLSRLTHLHLDGNILTSLTLSAFSYLSSLKVLTLSSNLISDVIQENAPLDNLEFLDLSFNLIGDPVGPQSTLSQIFFTNMPMLTVLNLTSNNVRSLPWEALDRHNRQLSELYLGYNKLQTIQPYQLSVLHSLKRVSLRGNPLRFISDEAFRGLHLDFLDLSGLPASVLDADLFVGARIKELDVSNMKLHAFRQETFRPIAANLQALNVSENRGLRVHSGMFRQFTSLKRLFMTHMPTSTLPPILGDNHNVIEELHLSHNGLVHLPDGLFPSLPNLRRLNLSHNRLQRVPHLAELKEIREIDLSGNRLAFLSEETIKAFSQSTSLLRSLKLTENPWDCDCKRVAPLRRWVSLGFDSFGRETVCMDAEGKINCPVCSLPASLRGTPINNISADALSSCDSDL</sequence>
<dbReference type="Proteomes" id="UP000186922">
    <property type="component" value="Unassembled WGS sequence"/>
</dbReference>
<dbReference type="InterPro" id="IPR050328">
    <property type="entry name" value="Dev_Immune_Receptor"/>
</dbReference>
<dbReference type="EMBL" id="BDGG01000003">
    <property type="protein sequence ID" value="GAU94764.1"/>
    <property type="molecule type" value="Genomic_DNA"/>
</dbReference>
<dbReference type="STRING" id="947166.A0A1D1UYS1"/>
<protein>
    <recommendedName>
        <fullName evidence="7">LRRCT domain-containing protein</fullName>
    </recommendedName>
</protein>
<feature type="chain" id="PRO_5008897780" description="LRRCT domain-containing protein" evidence="4">
    <location>
        <begin position="22"/>
        <end position="532"/>
    </location>
</feature>
<proteinExistence type="predicted"/>
<accession>A0A1D1UYS1</accession>
<dbReference type="InterPro" id="IPR032675">
    <property type="entry name" value="LRR_dom_sf"/>
</dbReference>
<dbReference type="SMART" id="SM00369">
    <property type="entry name" value="LRR_TYP"/>
    <property type="match status" value="10"/>
</dbReference>
<dbReference type="OrthoDB" id="9229163at2759"/>
<evidence type="ECO:0000256" key="4">
    <source>
        <dbReference type="SAM" id="SignalP"/>
    </source>
</evidence>
<evidence type="ECO:0000313" key="6">
    <source>
        <dbReference type="Proteomes" id="UP000186922"/>
    </source>
</evidence>
<organism evidence="5 6">
    <name type="scientific">Ramazzottius varieornatus</name>
    <name type="common">Water bear</name>
    <name type="synonym">Tardigrade</name>
    <dbReference type="NCBI Taxonomy" id="947166"/>
    <lineage>
        <taxon>Eukaryota</taxon>
        <taxon>Metazoa</taxon>
        <taxon>Ecdysozoa</taxon>
        <taxon>Tardigrada</taxon>
        <taxon>Eutardigrada</taxon>
        <taxon>Parachela</taxon>
        <taxon>Hypsibioidea</taxon>
        <taxon>Ramazzottiidae</taxon>
        <taxon>Ramazzottius</taxon>
    </lineage>
</organism>
<dbReference type="Gene3D" id="3.80.10.10">
    <property type="entry name" value="Ribonuclease Inhibitor"/>
    <property type="match status" value="3"/>
</dbReference>
<dbReference type="Pfam" id="PF13516">
    <property type="entry name" value="LRR_6"/>
    <property type="match status" value="1"/>
</dbReference>
<dbReference type="InterPro" id="IPR003591">
    <property type="entry name" value="Leu-rich_rpt_typical-subtyp"/>
</dbReference>
<keyword evidence="1" id="KW-0433">Leucine-rich repeat</keyword>